<name>U2M4A8_9FIRM</name>
<comment type="caution">
    <text evidence="1">The sequence shown here is derived from an EMBL/GenBank/DDBJ whole genome shotgun (WGS) entry which is preliminary data.</text>
</comment>
<sequence>MLQKKHCIKSPDALCAVLPFSVSQKTAVCTVSQTNSLCTPDAYGRNFCFHSIDKKALIKGNTAQRLCD</sequence>
<protein>
    <submittedName>
        <fullName evidence="1">Uncharacterized protein</fullName>
    </submittedName>
</protein>
<keyword evidence="2" id="KW-1185">Reference proteome</keyword>
<dbReference type="EMBL" id="AWVF01000120">
    <property type="protein sequence ID" value="ERJ96569.1"/>
    <property type="molecule type" value="Genomic_DNA"/>
</dbReference>
<organism evidence="1 2">
    <name type="scientific">Ruminococcus callidus ATCC 27760</name>
    <dbReference type="NCBI Taxonomy" id="411473"/>
    <lineage>
        <taxon>Bacteria</taxon>
        <taxon>Bacillati</taxon>
        <taxon>Bacillota</taxon>
        <taxon>Clostridia</taxon>
        <taxon>Eubacteriales</taxon>
        <taxon>Oscillospiraceae</taxon>
        <taxon>Ruminococcus</taxon>
    </lineage>
</organism>
<dbReference type="HOGENOM" id="CLU_2800269_0_0_9"/>
<evidence type="ECO:0000313" key="1">
    <source>
        <dbReference type="EMBL" id="ERJ96569.1"/>
    </source>
</evidence>
<dbReference type="Proteomes" id="UP000016662">
    <property type="component" value="Unassembled WGS sequence"/>
</dbReference>
<proteinExistence type="predicted"/>
<feature type="non-terminal residue" evidence="1">
    <location>
        <position position="68"/>
    </location>
</feature>
<evidence type="ECO:0000313" key="2">
    <source>
        <dbReference type="Proteomes" id="UP000016662"/>
    </source>
</evidence>
<reference evidence="1 2" key="1">
    <citation type="submission" date="2013-07" db="EMBL/GenBank/DDBJ databases">
        <authorList>
            <person name="Weinstock G."/>
            <person name="Sodergren E."/>
            <person name="Wylie T."/>
            <person name="Fulton L."/>
            <person name="Fulton R."/>
            <person name="Fronick C."/>
            <person name="O'Laughlin M."/>
            <person name="Godfrey J."/>
            <person name="Miner T."/>
            <person name="Herter B."/>
            <person name="Appelbaum E."/>
            <person name="Cordes M."/>
            <person name="Lek S."/>
            <person name="Wollam A."/>
            <person name="Pepin K.H."/>
            <person name="Palsikar V.B."/>
            <person name="Mitreva M."/>
            <person name="Wilson R.K."/>
        </authorList>
    </citation>
    <scope>NUCLEOTIDE SEQUENCE [LARGE SCALE GENOMIC DNA]</scope>
    <source>
        <strain evidence="1 2">ATCC 27760</strain>
    </source>
</reference>
<gene>
    <name evidence="1" type="ORF">RUMCAL_01065</name>
</gene>
<dbReference type="AlphaFoldDB" id="U2M4A8"/>
<accession>U2M4A8</accession>